<accession>A0A7R9G8S0</accession>
<feature type="compositionally biased region" description="Low complexity" evidence="8">
    <location>
        <begin position="565"/>
        <end position="575"/>
    </location>
</feature>
<name>A0A7R9G8S0_9CRUS</name>
<dbReference type="GO" id="GO:0005634">
    <property type="term" value="C:nucleus"/>
    <property type="evidence" value="ECO:0007669"/>
    <property type="project" value="UniProtKB-SubCell"/>
</dbReference>
<comment type="similarity">
    <text evidence="3 6">Belongs to the TUB family.</text>
</comment>
<evidence type="ECO:0000256" key="6">
    <source>
        <dbReference type="RuleBase" id="RU361125"/>
    </source>
</evidence>
<dbReference type="InterPro" id="IPR013149">
    <property type="entry name" value="ADH-like_C"/>
</dbReference>
<dbReference type="InterPro" id="IPR002328">
    <property type="entry name" value="ADH_Zn_CS"/>
</dbReference>
<dbReference type="InterPro" id="IPR018066">
    <property type="entry name" value="Tubby_C_CS"/>
</dbReference>
<evidence type="ECO:0000256" key="7">
    <source>
        <dbReference type="RuleBase" id="RU361277"/>
    </source>
</evidence>
<organism evidence="10">
    <name type="scientific">Notodromas monacha</name>
    <dbReference type="NCBI Taxonomy" id="399045"/>
    <lineage>
        <taxon>Eukaryota</taxon>
        <taxon>Metazoa</taxon>
        <taxon>Ecdysozoa</taxon>
        <taxon>Arthropoda</taxon>
        <taxon>Crustacea</taxon>
        <taxon>Oligostraca</taxon>
        <taxon>Ostracoda</taxon>
        <taxon>Podocopa</taxon>
        <taxon>Podocopida</taxon>
        <taxon>Cypridocopina</taxon>
        <taxon>Cypridoidea</taxon>
        <taxon>Cyprididae</taxon>
        <taxon>Notodromas</taxon>
    </lineage>
</organism>
<feature type="compositionally biased region" description="Acidic residues" evidence="8">
    <location>
        <begin position="494"/>
        <end position="504"/>
    </location>
</feature>
<evidence type="ECO:0000256" key="2">
    <source>
        <dbReference type="ARBA" id="ARBA00004496"/>
    </source>
</evidence>
<feature type="compositionally biased region" description="Low complexity" evidence="8">
    <location>
        <begin position="422"/>
        <end position="436"/>
    </location>
</feature>
<sequence length="910" mass="100184">MAEDLMQALVFDVDTKTNTLTQKPVPRELAPNEVLVKVSATGICGTDLHGMKGEFPLKKGGVVMGHEISGVVISVGTKVNHVKPGDRVAIDPNRDCGICCYCTRGKSNFCEILGIKENTGLFLDGGFADYVRVEAVQVHPLPETIDLETGFLAETMSCIVHGRDILGYLEPDARIGILGAGIIGVLWTALLHHEGHRNIFVTEPSPERRQAAASLGFEGVKVMTPKEASEDITISGEEGGLDLVLDCCGVAAAVQPALKWIRRGGTLMVFACAAPKENISLNLFDVYYKELKVIGSHINPRTISKSLGLMAAMKDKFVLLAYSMPEYLGFDKIGIKAYKLEDYEKCFSDLYSEEPPQEALTAGDSSRATYPQNRSTQGFLFHATPTSATLSLCHQQHHQWLSKELWDQRQKAKRSHSGMLQASEPFASRPSSARSSTFVVRVSREEKQPISVKELKSRSSVHGIDNPIRSNTDDPDGMPAVQVLPVLCGKSSDAEDLSTDDDLDSPMKGDKSFVSRKGNLPKALSSMGTLSDTMVKKMTMDPGPDSEDEDYESTPVVLALSPEDSGVSSSAAGSVPSDTPTTGKAREVKKERKKAPPSAISNRKPDMTIADAIRGAQPSPKLMDEDLESGDRRFSVGGKSGYDQEEEPLNLDDMPPSVEELVMEPAPENVLVKCRIMRDRKGMDRGLFPTYFLHLERDDGKKMFLLAGRKRKKSATSNYLISTDPTDLSRGGDSFIGKLRSNLLGTHFTLYDHGKSPGKLHVPNEKLRHELAAIIYEPNVLGFKGPRKMTVVIPGMTPDRKRVPIRPLTERESLVEKFKTQNFELILQLHNKSPSWNEDTQSYVLNFRGRVTQASVKNFQIVHDADVEYIIMQFGRVSEDVFTMDFRYPMCALQAFAIALSSFDGKIACE</sequence>
<dbReference type="GO" id="GO:0061512">
    <property type="term" value="P:protein localization to cilium"/>
    <property type="evidence" value="ECO:0007669"/>
    <property type="project" value="TreeGrafter"/>
</dbReference>
<protein>
    <recommendedName>
        <fullName evidence="6">Tubby-like protein</fullName>
    </recommendedName>
</protein>
<dbReference type="Proteomes" id="UP000678499">
    <property type="component" value="Unassembled WGS sequence"/>
</dbReference>
<dbReference type="PROSITE" id="PS01201">
    <property type="entry name" value="TUB_2"/>
    <property type="match status" value="1"/>
</dbReference>
<keyword evidence="5" id="KW-0560">Oxidoreductase</keyword>
<feature type="region of interest" description="Disordered" evidence="8">
    <location>
        <begin position="412"/>
        <end position="480"/>
    </location>
</feature>
<dbReference type="InterPro" id="IPR025659">
    <property type="entry name" value="Tubby-like_C"/>
</dbReference>
<evidence type="ECO:0000256" key="8">
    <source>
        <dbReference type="SAM" id="MobiDB-lite"/>
    </source>
</evidence>
<proteinExistence type="inferred from homology"/>
<feature type="region of interest" description="Disordered" evidence="8">
    <location>
        <begin position="492"/>
        <end position="605"/>
    </location>
</feature>
<keyword evidence="11" id="KW-1185">Reference proteome</keyword>
<dbReference type="FunFam" id="3.20.90.10:FF:000001">
    <property type="entry name" value="Tubby-like protein"/>
    <property type="match status" value="1"/>
</dbReference>
<dbReference type="Gene3D" id="3.40.50.720">
    <property type="entry name" value="NAD(P)-binding Rossmann-like Domain"/>
    <property type="match status" value="1"/>
</dbReference>
<dbReference type="PROSITE" id="PS00059">
    <property type="entry name" value="ADH_ZINC"/>
    <property type="match status" value="1"/>
</dbReference>
<dbReference type="InterPro" id="IPR020843">
    <property type="entry name" value="ER"/>
</dbReference>
<dbReference type="SUPFAM" id="SSF50129">
    <property type="entry name" value="GroES-like"/>
    <property type="match status" value="1"/>
</dbReference>
<dbReference type="InterPro" id="IPR011032">
    <property type="entry name" value="GroES-like_sf"/>
</dbReference>
<dbReference type="Pfam" id="PF00107">
    <property type="entry name" value="ADH_zinc_N"/>
    <property type="match status" value="1"/>
</dbReference>
<dbReference type="PANTHER" id="PTHR16517:SF7">
    <property type="entry name" value="PROTEIN KING TUBBY"/>
    <property type="match status" value="1"/>
</dbReference>
<dbReference type="PANTHER" id="PTHR16517">
    <property type="entry name" value="TUBBY-RELATED"/>
    <property type="match status" value="1"/>
</dbReference>
<dbReference type="EMBL" id="OA882165">
    <property type="protein sequence ID" value="CAD7273413.1"/>
    <property type="molecule type" value="Genomic_DNA"/>
</dbReference>
<comment type="subcellular location">
    <subcellularLocation>
        <location evidence="2">Cytoplasm</location>
    </subcellularLocation>
    <subcellularLocation>
        <location evidence="1">Nucleus</location>
    </subcellularLocation>
</comment>
<dbReference type="EMBL" id="CAJPEX010000128">
    <property type="protein sequence ID" value="CAG0913565.1"/>
    <property type="molecule type" value="Genomic_DNA"/>
</dbReference>
<evidence type="ECO:0000256" key="3">
    <source>
        <dbReference type="ARBA" id="ARBA00007129"/>
    </source>
</evidence>
<comment type="similarity">
    <text evidence="7">Belongs to the zinc-containing alcohol dehydrogenase family.</text>
</comment>
<dbReference type="PROSITE" id="PS01200">
    <property type="entry name" value="TUB_1"/>
    <property type="match status" value="1"/>
</dbReference>
<feature type="compositionally biased region" description="Basic and acidic residues" evidence="8">
    <location>
        <begin position="442"/>
        <end position="457"/>
    </location>
</feature>
<dbReference type="Gene3D" id="3.20.90.10">
    <property type="entry name" value="Tubby Protein, Chain A"/>
    <property type="match status" value="1"/>
</dbReference>
<dbReference type="GO" id="GO:0005737">
    <property type="term" value="C:cytoplasm"/>
    <property type="evidence" value="ECO:0007669"/>
    <property type="project" value="UniProtKB-SubCell"/>
</dbReference>
<dbReference type="GO" id="GO:0016491">
    <property type="term" value="F:oxidoreductase activity"/>
    <property type="evidence" value="ECO:0007669"/>
    <property type="project" value="UniProtKB-KW"/>
</dbReference>
<dbReference type="AlphaFoldDB" id="A0A7R9G8S0"/>
<dbReference type="InterPro" id="IPR013154">
    <property type="entry name" value="ADH-like_N"/>
</dbReference>
<evidence type="ECO:0000313" key="11">
    <source>
        <dbReference type="Proteomes" id="UP000678499"/>
    </source>
</evidence>
<dbReference type="GO" id="GO:0005929">
    <property type="term" value="C:cilium"/>
    <property type="evidence" value="ECO:0007669"/>
    <property type="project" value="TreeGrafter"/>
</dbReference>
<feature type="domain" description="Enoyl reductase (ER)" evidence="9">
    <location>
        <begin position="4"/>
        <end position="319"/>
    </location>
</feature>
<keyword evidence="7" id="KW-0862">Zinc</keyword>
<evidence type="ECO:0000256" key="5">
    <source>
        <dbReference type="ARBA" id="ARBA00023002"/>
    </source>
</evidence>
<dbReference type="Pfam" id="PF08240">
    <property type="entry name" value="ADH_N"/>
    <property type="match status" value="1"/>
</dbReference>
<dbReference type="PRINTS" id="PR01573">
    <property type="entry name" value="SUPERTUBBY"/>
</dbReference>
<dbReference type="OrthoDB" id="8775810at2759"/>
<dbReference type="SUPFAM" id="SSF54518">
    <property type="entry name" value="Tubby C-terminal domain-like"/>
    <property type="match status" value="1"/>
</dbReference>
<dbReference type="SMART" id="SM00829">
    <property type="entry name" value="PKS_ER"/>
    <property type="match status" value="1"/>
</dbReference>
<dbReference type="Pfam" id="PF01167">
    <property type="entry name" value="Tub"/>
    <property type="match status" value="1"/>
</dbReference>
<keyword evidence="7" id="KW-0479">Metal-binding</keyword>
<dbReference type="SUPFAM" id="SSF51735">
    <property type="entry name" value="NAD(P)-binding Rossmann-fold domains"/>
    <property type="match status" value="1"/>
</dbReference>
<evidence type="ECO:0000256" key="1">
    <source>
        <dbReference type="ARBA" id="ARBA00004123"/>
    </source>
</evidence>
<dbReference type="GO" id="GO:0008270">
    <property type="term" value="F:zinc ion binding"/>
    <property type="evidence" value="ECO:0007669"/>
    <property type="project" value="InterPro"/>
</dbReference>
<keyword evidence="4" id="KW-0963">Cytoplasm</keyword>
<evidence type="ECO:0000259" key="9">
    <source>
        <dbReference type="SMART" id="SM00829"/>
    </source>
</evidence>
<dbReference type="InterPro" id="IPR036291">
    <property type="entry name" value="NAD(P)-bd_dom_sf"/>
</dbReference>
<dbReference type="Gene3D" id="3.90.180.10">
    <property type="entry name" value="Medium-chain alcohol dehydrogenases, catalytic domain"/>
    <property type="match status" value="1"/>
</dbReference>
<comment type="cofactor">
    <cofactor evidence="7">
        <name>Zn(2+)</name>
        <dbReference type="ChEBI" id="CHEBI:29105"/>
    </cofactor>
</comment>
<evidence type="ECO:0000313" key="10">
    <source>
        <dbReference type="EMBL" id="CAD7273413.1"/>
    </source>
</evidence>
<reference evidence="10" key="1">
    <citation type="submission" date="2020-11" db="EMBL/GenBank/DDBJ databases">
        <authorList>
            <person name="Tran Van P."/>
        </authorList>
    </citation>
    <scope>NUCLEOTIDE SEQUENCE</scope>
</reference>
<dbReference type="InterPro" id="IPR000007">
    <property type="entry name" value="Tubby_C"/>
</dbReference>
<gene>
    <name evidence="10" type="ORF">NMOB1V02_LOCUS1304</name>
</gene>
<evidence type="ECO:0000256" key="4">
    <source>
        <dbReference type="ARBA" id="ARBA00022490"/>
    </source>
</evidence>